<organism evidence="3 4">
    <name type="scientific">Burkholderia ubonensis</name>
    <dbReference type="NCBI Taxonomy" id="101571"/>
    <lineage>
        <taxon>Bacteria</taxon>
        <taxon>Pseudomonadati</taxon>
        <taxon>Pseudomonadota</taxon>
        <taxon>Betaproteobacteria</taxon>
        <taxon>Burkholderiales</taxon>
        <taxon>Burkholderiaceae</taxon>
        <taxon>Burkholderia</taxon>
        <taxon>Burkholderia cepacia complex</taxon>
    </lineage>
</organism>
<feature type="region of interest" description="Disordered" evidence="2">
    <location>
        <begin position="812"/>
        <end position="903"/>
    </location>
</feature>
<feature type="compositionally biased region" description="Low complexity" evidence="2">
    <location>
        <begin position="116"/>
        <end position="129"/>
    </location>
</feature>
<feature type="region of interest" description="Disordered" evidence="2">
    <location>
        <begin position="1156"/>
        <end position="1204"/>
    </location>
</feature>
<evidence type="ECO:0000256" key="1">
    <source>
        <dbReference type="SAM" id="Coils"/>
    </source>
</evidence>
<gene>
    <name evidence="3" type="ORF">WJ96_05045</name>
</gene>
<feature type="region of interest" description="Disordered" evidence="2">
    <location>
        <begin position="535"/>
        <end position="729"/>
    </location>
</feature>
<feature type="compositionally biased region" description="Polar residues" evidence="2">
    <location>
        <begin position="632"/>
        <end position="644"/>
    </location>
</feature>
<proteinExistence type="predicted"/>
<feature type="compositionally biased region" description="Basic and acidic residues" evidence="2">
    <location>
        <begin position="27"/>
        <end position="46"/>
    </location>
</feature>
<protein>
    <recommendedName>
        <fullName evidence="5">Large polyvalent protein-associated domain-containing protein</fullName>
    </recommendedName>
</protein>
<evidence type="ECO:0000313" key="3">
    <source>
        <dbReference type="EMBL" id="KVP97938.1"/>
    </source>
</evidence>
<accession>A0AAW3MVG6</accession>
<sequence length="1204" mass="126687">MLMQDNLFDEDFGRQPGAPRPNYDEAQAEHKRDFENTPAELHEEQELRARAYLENPAAHDMFSDKRAAVLVDNPEDIKRIEQAAAEDAAKASQSESEKATQRATADATPPTPGNEAAAGSTGAGNSSPGEKSDAPKSMADGLKSQDAEKPTSLESALATIRLSQERQQRFVISGDPTIERRFYDKLATQGKLFYQAGTPVITVSRAQALKLLHETAKEVDGASATHALSLQLDREGGGVLQNIKAGIANNLPGILGRRHEIDVVVVGKPDVVDAKLKELGSLVKDMEAHRHVKAGAASVQDDGKLVVKAGEPVKLDGTGNLYDVVSAVKDKVDAYNAQNAEKQQKVREFQDQQKFKDMESAKAKADAAAGKDGKAGPEAIHEHTAKVVAQLDKGFQDPNLLHANNGRGQVEAESLLRQARSFTDPTERKLQTLPDAERQKAIVQLAALVAKVDNKEFDSSIGKAENRPSRQLDKRENADTSTIREKVDAFVAMEAKRDPEFGAKAEPLLKDMVDRKILSEQQAEAITGRIAEAVTAAKEASKADDAAKAPETETSKTKDADKEASAQAPAAASTSDAPAAKDGGKDTPASAAPEAAKQEASQEAPSATASAADAGKSEAAAPDAGKTADGTPVSTESRTATDSRVATDAAAEGKAQTTDNASVLAAQSGSQAEAGPAAAPGAAAGSPGEPKASAAQSAEKAEPTAASTVAEATPPAPAQAADKPLELRDRVEALAKDGLANLTEKKADALVTDLDGIRSKPLSALDAGSGEKPTQTLVRAEALLKEVESGRFGPELQARAKDLSDALQKWRQQDAARLEKDGAQRDAVVSQLKSAEPALHAGAQASRTEAASTSAGAQQGATQPAAEFAQRAAAQEPAQAPAQPSAAQVAREQAAQRQWETESAGAKLASLMANPPGSFTNRDKSWNEENIQRAAREVLRIDPESVSQLSAAQRTKIAAYSAWVADNARNGKLPGFSSEEGKAVANQLVERAAALIGKMDEGSKIPADVQKTLVKADNMVNTKEELQKTASLSNEALREGSSRNAISPAAANALANDMVHSVYRQPEVREAQVKYLLKNAANLTPEAIKSLEPQERAKTAVAMSHLAQQVRDGAMGEFSKLPSSVQKNVLSAAQAADNLLNSMSKDPAMRSELNQAYNELHGKSSGASRSTDAAAAKPAANEQPTGSKSVEPAVTKQDGRSLDR</sequence>
<feature type="compositionally biased region" description="Basic and acidic residues" evidence="2">
    <location>
        <begin position="812"/>
        <end position="824"/>
    </location>
</feature>
<feature type="compositionally biased region" description="Low complexity" evidence="2">
    <location>
        <begin position="1164"/>
        <end position="1180"/>
    </location>
</feature>
<feature type="compositionally biased region" description="Basic and acidic residues" evidence="2">
    <location>
        <begin position="539"/>
        <end position="564"/>
    </location>
</feature>
<reference evidence="3 4" key="1">
    <citation type="submission" date="2015-11" db="EMBL/GenBank/DDBJ databases">
        <title>Expanding the genomic diversity of Burkholderia species for the development of highly accurate diagnostics.</title>
        <authorList>
            <person name="Sahl J."/>
            <person name="Keim P."/>
            <person name="Wagner D."/>
        </authorList>
    </citation>
    <scope>NUCLEOTIDE SEQUENCE [LARGE SCALE GENOMIC DNA]</scope>
    <source>
        <strain evidence="3 4">MSMB1808WGS</strain>
    </source>
</reference>
<feature type="compositionally biased region" description="Low complexity" evidence="2">
    <location>
        <begin position="665"/>
        <end position="721"/>
    </location>
</feature>
<comment type="caution">
    <text evidence="3">The sequence shown here is derived from an EMBL/GenBank/DDBJ whole genome shotgun (WGS) entry which is preliminary data.</text>
</comment>
<feature type="compositionally biased region" description="Low complexity" evidence="2">
    <location>
        <begin position="848"/>
        <end position="898"/>
    </location>
</feature>
<feature type="compositionally biased region" description="Low complexity" evidence="2">
    <location>
        <begin position="82"/>
        <end position="94"/>
    </location>
</feature>
<evidence type="ECO:0000313" key="4">
    <source>
        <dbReference type="Proteomes" id="UP000056453"/>
    </source>
</evidence>
<evidence type="ECO:0008006" key="5">
    <source>
        <dbReference type="Google" id="ProtNLM"/>
    </source>
</evidence>
<dbReference type="Proteomes" id="UP000056453">
    <property type="component" value="Unassembled WGS sequence"/>
</dbReference>
<feature type="region of interest" description="Disordered" evidence="2">
    <location>
        <begin position="460"/>
        <end position="481"/>
    </location>
</feature>
<feature type="compositionally biased region" description="Low complexity" evidence="2">
    <location>
        <begin position="565"/>
        <end position="581"/>
    </location>
</feature>
<keyword evidence="1" id="KW-0175">Coiled coil</keyword>
<dbReference type="EMBL" id="LPBJ01000047">
    <property type="protein sequence ID" value="KVP97938.1"/>
    <property type="molecule type" value="Genomic_DNA"/>
</dbReference>
<evidence type="ECO:0000256" key="2">
    <source>
        <dbReference type="SAM" id="MobiDB-lite"/>
    </source>
</evidence>
<feature type="region of interest" description="Disordered" evidence="2">
    <location>
        <begin position="80"/>
        <end position="151"/>
    </location>
</feature>
<dbReference type="AlphaFoldDB" id="A0AAW3MVG6"/>
<feature type="compositionally biased region" description="Low complexity" evidence="2">
    <location>
        <begin position="588"/>
        <end position="625"/>
    </location>
</feature>
<keyword evidence="4" id="KW-1185">Reference proteome</keyword>
<feature type="region of interest" description="Disordered" evidence="2">
    <location>
        <begin position="1"/>
        <end position="46"/>
    </location>
</feature>
<name>A0AAW3MVG6_9BURK</name>
<feature type="coiled-coil region" evidence="1">
    <location>
        <begin position="325"/>
        <end position="352"/>
    </location>
</feature>